<keyword evidence="7 8" id="KW-0998">Cell outer membrane</keyword>
<evidence type="ECO:0000313" key="12">
    <source>
        <dbReference type="Proteomes" id="UP001501671"/>
    </source>
</evidence>
<dbReference type="NCBIfam" id="TIGR03303">
    <property type="entry name" value="OM_YaeT"/>
    <property type="match status" value="1"/>
</dbReference>
<evidence type="ECO:0000313" key="11">
    <source>
        <dbReference type="EMBL" id="GAA4338099.1"/>
    </source>
</evidence>
<protein>
    <recommendedName>
        <fullName evidence="8 9">Outer membrane protein assembly factor BamA</fullName>
    </recommendedName>
</protein>
<organism evidence="11 12">
    <name type="scientific">Pigmentiphaga soli</name>
    <dbReference type="NCBI Taxonomy" id="1007095"/>
    <lineage>
        <taxon>Bacteria</taxon>
        <taxon>Pseudomonadati</taxon>
        <taxon>Pseudomonadota</taxon>
        <taxon>Betaproteobacteria</taxon>
        <taxon>Burkholderiales</taxon>
        <taxon>Alcaligenaceae</taxon>
        <taxon>Pigmentiphaga</taxon>
    </lineage>
</organism>
<evidence type="ECO:0000256" key="8">
    <source>
        <dbReference type="HAMAP-Rule" id="MF_01430"/>
    </source>
</evidence>
<accession>A0ABP8HE30</accession>
<evidence type="ECO:0000256" key="7">
    <source>
        <dbReference type="ARBA" id="ARBA00023237"/>
    </source>
</evidence>
<evidence type="ECO:0000259" key="10">
    <source>
        <dbReference type="PROSITE" id="PS51779"/>
    </source>
</evidence>
<keyword evidence="5 8" id="KW-0677">Repeat</keyword>
<feature type="domain" description="POTRA" evidence="10">
    <location>
        <begin position="30"/>
        <end position="97"/>
    </location>
</feature>
<dbReference type="Pfam" id="PF07244">
    <property type="entry name" value="POTRA"/>
    <property type="match status" value="5"/>
</dbReference>
<dbReference type="Pfam" id="PF01103">
    <property type="entry name" value="Omp85"/>
    <property type="match status" value="1"/>
</dbReference>
<comment type="caution">
    <text evidence="11">The sequence shown here is derived from an EMBL/GenBank/DDBJ whole genome shotgun (WGS) entry which is preliminary data.</text>
</comment>
<dbReference type="Gene3D" id="3.10.20.310">
    <property type="entry name" value="membrane protein fhac"/>
    <property type="match status" value="5"/>
</dbReference>
<dbReference type="Gene3D" id="2.40.160.50">
    <property type="entry name" value="membrane protein fhac: a member of the omp85/tpsb transporter family"/>
    <property type="match status" value="1"/>
</dbReference>
<dbReference type="PANTHER" id="PTHR12815:SF23">
    <property type="entry name" value="OUTER MEMBRANE PROTEIN ASSEMBLY FACTOR BAMA"/>
    <property type="match status" value="1"/>
</dbReference>
<dbReference type="EMBL" id="BAABFO010000018">
    <property type="protein sequence ID" value="GAA4338099.1"/>
    <property type="molecule type" value="Genomic_DNA"/>
</dbReference>
<keyword evidence="2 8" id="KW-1134">Transmembrane beta strand</keyword>
<evidence type="ECO:0000256" key="4">
    <source>
        <dbReference type="ARBA" id="ARBA00022729"/>
    </source>
</evidence>
<comment type="subunit">
    <text evidence="8">Part of the Bam complex.</text>
</comment>
<evidence type="ECO:0000256" key="5">
    <source>
        <dbReference type="ARBA" id="ARBA00022737"/>
    </source>
</evidence>
<dbReference type="PROSITE" id="PS51779">
    <property type="entry name" value="POTRA"/>
    <property type="match status" value="5"/>
</dbReference>
<comment type="function">
    <text evidence="8">Part of the outer membrane protein assembly complex, which is involved in assembly and insertion of beta-barrel proteins into the outer membrane.</text>
</comment>
<keyword evidence="12" id="KW-1185">Reference proteome</keyword>
<feature type="domain" description="POTRA" evidence="10">
    <location>
        <begin position="272"/>
        <end position="350"/>
    </location>
</feature>
<dbReference type="PIRSF" id="PIRSF006076">
    <property type="entry name" value="OM_assembly_OMP85"/>
    <property type="match status" value="1"/>
</dbReference>
<dbReference type="InterPro" id="IPR023707">
    <property type="entry name" value="OM_assembly_BamA"/>
</dbReference>
<evidence type="ECO:0000256" key="9">
    <source>
        <dbReference type="NCBIfam" id="TIGR03303"/>
    </source>
</evidence>
<dbReference type="RefSeq" id="WP_345251135.1">
    <property type="nucleotide sequence ID" value="NZ_BAABFO010000018.1"/>
</dbReference>
<feature type="chain" id="PRO_5044938638" description="Outer membrane protein assembly factor BamA" evidence="8">
    <location>
        <begin position="27"/>
        <end position="764"/>
    </location>
</feature>
<dbReference type="InterPro" id="IPR039910">
    <property type="entry name" value="D15-like"/>
</dbReference>
<keyword evidence="4 8" id="KW-0732">Signal</keyword>
<feature type="domain" description="POTRA" evidence="10">
    <location>
        <begin position="353"/>
        <end position="427"/>
    </location>
</feature>
<reference evidence="12" key="1">
    <citation type="journal article" date="2019" name="Int. J. Syst. Evol. Microbiol.">
        <title>The Global Catalogue of Microorganisms (GCM) 10K type strain sequencing project: providing services to taxonomists for standard genome sequencing and annotation.</title>
        <authorList>
            <consortium name="The Broad Institute Genomics Platform"/>
            <consortium name="The Broad Institute Genome Sequencing Center for Infectious Disease"/>
            <person name="Wu L."/>
            <person name="Ma J."/>
        </authorList>
    </citation>
    <scope>NUCLEOTIDE SEQUENCE [LARGE SCALE GENOMIC DNA]</scope>
    <source>
        <strain evidence="12">JCM 17666</strain>
    </source>
</reference>
<feature type="domain" description="POTRA" evidence="10">
    <location>
        <begin position="181"/>
        <end position="269"/>
    </location>
</feature>
<keyword evidence="3 8" id="KW-0812">Transmembrane</keyword>
<proteinExistence type="inferred from homology"/>
<dbReference type="InterPro" id="IPR000184">
    <property type="entry name" value="Bac_surfAg_D15"/>
</dbReference>
<comment type="similarity">
    <text evidence="8">Belongs to the BamA family.</text>
</comment>
<keyword evidence="6 8" id="KW-0472">Membrane</keyword>
<comment type="subcellular location">
    <subcellularLocation>
        <location evidence="8">Cell outer membrane</location>
    </subcellularLocation>
    <subcellularLocation>
        <location evidence="1">Membrane</location>
    </subcellularLocation>
</comment>
<feature type="signal peptide" evidence="8">
    <location>
        <begin position="1"/>
        <end position="26"/>
    </location>
</feature>
<gene>
    <name evidence="8 11" type="primary">bamA</name>
    <name evidence="11" type="ORF">GCM10023144_34710</name>
</gene>
<evidence type="ECO:0000256" key="2">
    <source>
        <dbReference type="ARBA" id="ARBA00022452"/>
    </source>
</evidence>
<dbReference type="Proteomes" id="UP001501671">
    <property type="component" value="Unassembled WGS sequence"/>
</dbReference>
<evidence type="ECO:0000256" key="3">
    <source>
        <dbReference type="ARBA" id="ARBA00022692"/>
    </source>
</evidence>
<dbReference type="InterPro" id="IPR010827">
    <property type="entry name" value="BamA/TamA_POTRA"/>
</dbReference>
<evidence type="ECO:0000256" key="6">
    <source>
        <dbReference type="ARBA" id="ARBA00023136"/>
    </source>
</evidence>
<dbReference type="InterPro" id="IPR034746">
    <property type="entry name" value="POTRA"/>
</dbReference>
<feature type="domain" description="POTRA" evidence="10">
    <location>
        <begin position="98"/>
        <end position="178"/>
    </location>
</feature>
<name>A0ABP8HE30_9BURK</name>
<dbReference type="PANTHER" id="PTHR12815">
    <property type="entry name" value="SORTING AND ASSEMBLY MACHINERY SAMM50 PROTEIN FAMILY MEMBER"/>
    <property type="match status" value="1"/>
</dbReference>
<sequence precursor="true">MTNRARRLPRLLTFLLAMAVAPLAHAFEPFVVKDIRVEGIQRTEAGTVFGYLPVKVGERFTEEQATQAVRALFATGFFRDVRIEVENDVVVVIVDERPAIASISFNGMKEFESANVLKSLAEVGFAEARIFDRALLERAEQELKRQYLARGKYSVEIVPTITPLERNRVGITFDVFEGDVARIAGIKIIGAKAIPEKELLSQLQLTTPGWLTWYTKADQYSRQKLQGDIETLRSYYMNRGYLEFNVDSPQVTISPDRKDIFITLSITEGDKYTVSDVKLAGELLGLDDDLRKLITVKPGETFSAEKVNASSKAITDYLGKLGYAFSNVNANPAVDREHKTADLTFFVDPNRRVYVRRVNIGGNTRTRDVVIRREMRQLESAWYDAGQIQLSRDRIDRLGYFQNITLETPPVPGTPDQVDVNVNVQEKPTGMINLGAGFSSTDKVVLSAGLNQDNIFGSGTTAGIELNTGKTYRTIAVSQTNPYFTQDGISRSTSVYYRTLRPLAINTGDYEIRTAGAGLTFGVPFTETQRVFFGGTLEFNDIKLYDNSPQRFIDYVRDFGPRSTAFIWSVGWSNDHRDSALAPTRGYYQRAAAETSTFGDLRYYKGSYQHQYYWPINRSMTLALNGQVDYGKGFAGKPYPLLKNMYAGGIGSIRGFDGGSLGPRDAKNGDSLGGAKRVIANAELLLPFPGSQQDRTLRWFLFTDAGNVYADDENISLGDLRYSVGVGLSWQSPIGPLKISFGHALNAKPGDRTQAFQFQIGTGF</sequence>
<dbReference type="HAMAP" id="MF_01430">
    <property type="entry name" value="OM_assembly_BamA"/>
    <property type="match status" value="1"/>
</dbReference>
<evidence type="ECO:0000256" key="1">
    <source>
        <dbReference type="ARBA" id="ARBA00004370"/>
    </source>
</evidence>